<feature type="transmembrane region" description="Helical" evidence="2">
    <location>
        <begin position="81"/>
        <end position="101"/>
    </location>
</feature>
<name>A0A212JW68_9DELT</name>
<gene>
    <name evidence="4" type="ORF">KL86DPRO_20189</name>
</gene>
<sequence>MAQQDGTASKTPWYQKPGGILFIHFLRVVLLGYIAGPLVTSFAVAFEEPAVTLPLALAGGLVFGGLGTVGKNLPPDVPGRYLLPLCFAWVLFPAFFPFILISSFSGAALSALRFLPSVYIFGLLTGYVACERRRADRVRFGAMGWAVFGVLLALPLVHIGYGAYQDATYAAKRGHGFERVGGFSSTDLKPYDPRVPDAITLRLGEPAAFVIRGTDNLPVLDGAEAAFPVYAAFAAACYPDLPPLGEKELERYDYRKPDKGALTFTNTIYAFERLLGGSVDIFFGAHPSEDQMRMAATNGKELVLTPIAREAFVFFVNEANPVDGLTSRQIRDIYGGKVRNWKKLGGQDADIIAFQRPEGSGSQTIMRRFMGDAAMEAPLEDRYVGGMGGIVERTSSYRNAPSAIGYSFRFFLTGMGKQPRIKTLAVDGVAPTPETIMSGEYPQVVNLYAIMVKGNANPNVAPFLEWMRGEQGQELVEKVGYVRLR</sequence>
<dbReference type="Pfam" id="PF12849">
    <property type="entry name" value="PBP_like_2"/>
    <property type="match status" value="1"/>
</dbReference>
<dbReference type="SUPFAM" id="SSF53850">
    <property type="entry name" value="Periplasmic binding protein-like II"/>
    <property type="match status" value="1"/>
</dbReference>
<feature type="transmembrane region" description="Helical" evidence="2">
    <location>
        <begin position="51"/>
        <end position="69"/>
    </location>
</feature>
<evidence type="ECO:0000256" key="1">
    <source>
        <dbReference type="ARBA" id="ARBA00022729"/>
    </source>
</evidence>
<keyword evidence="2" id="KW-1133">Transmembrane helix</keyword>
<dbReference type="PANTHER" id="PTHR30570">
    <property type="entry name" value="PERIPLASMIC PHOSPHATE BINDING COMPONENT OF PHOSPHATE ABC TRANSPORTER"/>
    <property type="match status" value="1"/>
</dbReference>
<keyword evidence="2" id="KW-0812">Transmembrane</keyword>
<keyword evidence="2" id="KW-0472">Membrane</keyword>
<evidence type="ECO:0000259" key="3">
    <source>
        <dbReference type="Pfam" id="PF12849"/>
    </source>
</evidence>
<feature type="transmembrane region" description="Helical" evidence="2">
    <location>
        <begin position="107"/>
        <end position="130"/>
    </location>
</feature>
<dbReference type="Gene3D" id="3.40.190.10">
    <property type="entry name" value="Periplasmic binding protein-like II"/>
    <property type="match status" value="2"/>
</dbReference>
<feature type="transmembrane region" description="Helical" evidence="2">
    <location>
        <begin position="142"/>
        <end position="164"/>
    </location>
</feature>
<feature type="transmembrane region" description="Helical" evidence="2">
    <location>
        <begin position="21"/>
        <end position="45"/>
    </location>
</feature>
<accession>A0A212JW68</accession>
<dbReference type="InterPro" id="IPR024370">
    <property type="entry name" value="PBP_domain"/>
</dbReference>
<dbReference type="InterPro" id="IPR050811">
    <property type="entry name" value="Phosphate_ABC_transporter"/>
</dbReference>
<dbReference type="PANTHER" id="PTHR30570:SF1">
    <property type="entry name" value="PHOSPHATE-BINDING PROTEIN PSTS"/>
    <property type="match status" value="1"/>
</dbReference>
<protein>
    <recommendedName>
        <fullName evidence="3">PBP domain-containing protein</fullName>
    </recommendedName>
</protein>
<dbReference type="EMBL" id="FLUQ01000002">
    <property type="protein sequence ID" value="SBW03706.1"/>
    <property type="molecule type" value="Genomic_DNA"/>
</dbReference>
<evidence type="ECO:0000313" key="4">
    <source>
        <dbReference type="EMBL" id="SBW03706.1"/>
    </source>
</evidence>
<feature type="domain" description="PBP" evidence="3">
    <location>
        <begin position="270"/>
        <end position="467"/>
    </location>
</feature>
<reference evidence="4" key="1">
    <citation type="submission" date="2016-04" db="EMBL/GenBank/DDBJ databases">
        <authorList>
            <person name="Evans L.H."/>
            <person name="Alamgir A."/>
            <person name="Owens N."/>
            <person name="Weber N.D."/>
            <person name="Virtaneva K."/>
            <person name="Barbian K."/>
            <person name="Babar A."/>
            <person name="Rosenke K."/>
        </authorList>
    </citation>
    <scope>NUCLEOTIDE SEQUENCE</scope>
    <source>
        <strain evidence="4">86</strain>
    </source>
</reference>
<dbReference type="AlphaFoldDB" id="A0A212JW68"/>
<organism evidence="4">
    <name type="scientific">uncultured delta proteobacterium</name>
    <dbReference type="NCBI Taxonomy" id="34034"/>
    <lineage>
        <taxon>Bacteria</taxon>
        <taxon>Deltaproteobacteria</taxon>
        <taxon>environmental samples</taxon>
    </lineage>
</organism>
<keyword evidence="1" id="KW-0732">Signal</keyword>
<proteinExistence type="predicted"/>
<evidence type="ECO:0000256" key="2">
    <source>
        <dbReference type="SAM" id="Phobius"/>
    </source>
</evidence>